<evidence type="ECO:0000313" key="3">
    <source>
        <dbReference type="Proteomes" id="UP000515811"/>
    </source>
</evidence>
<reference evidence="2 3" key="1">
    <citation type="submission" date="2020-08" db="EMBL/GenBank/DDBJ databases">
        <title>Genome sequence of Diaphorobacter ruginosibacter DSM 27467T.</title>
        <authorList>
            <person name="Hyun D.-W."/>
            <person name="Bae J.-W."/>
        </authorList>
    </citation>
    <scope>NUCLEOTIDE SEQUENCE [LARGE SCALE GENOMIC DNA]</scope>
    <source>
        <strain evidence="2 3">DSM 27467</strain>
    </source>
</reference>
<sequence length="198" mass="20718">MTSLWPWLAIAAAGALHGLNPLSGWMWALGRGSRSRVLARPRWTLALIALGHAAAMAVTAAAVVFGLAMDRSMLLMLVGGLLCLIVIAHVACHVSGRSHASSGHAGLALWTFMMSTLHGAGLMLVPALMPLCAGNGPSREAGLQDSLGLALAAMVVHTAAMLTVTAVMAAGLHRGLTAAKHLWPYLTARLRARRFHAR</sequence>
<keyword evidence="3" id="KW-1185">Reference proteome</keyword>
<evidence type="ECO:0000313" key="2">
    <source>
        <dbReference type="EMBL" id="QNN58805.1"/>
    </source>
</evidence>
<accession>A0A7G9RT80</accession>
<protein>
    <submittedName>
        <fullName evidence="2">Uncharacterized protein</fullName>
    </submittedName>
</protein>
<feature type="transmembrane region" description="Helical" evidence="1">
    <location>
        <begin position="42"/>
        <end position="68"/>
    </location>
</feature>
<keyword evidence="1" id="KW-0812">Transmembrane</keyword>
<feature type="transmembrane region" description="Helical" evidence="1">
    <location>
        <begin position="107"/>
        <end position="129"/>
    </location>
</feature>
<keyword evidence="1" id="KW-1133">Transmembrane helix</keyword>
<name>A0A7G9RT80_9BURK</name>
<feature type="transmembrane region" description="Helical" evidence="1">
    <location>
        <begin position="6"/>
        <end position="30"/>
    </location>
</feature>
<keyword evidence="1" id="KW-0472">Membrane</keyword>
<proteinExistence type="predicted"/>
<feature type="transmembrane region" description="Helical" evidence="1">
    <location>
        <begin position="74"/>
        <end position="95"/>
    </location>
</feature>
<feature type="transmembrane region" description="Helical" evidence="1">
    <location>
        <begin position="149"/>
        <end position="172"/>
    </location>
</feature>
<dbReference type="Proteomes" id="UP000515811">
    <property type="component" value="Chromosome"/>
</dbReference>
<evidence type="ECO:0000256" key="1">
    <source>
        <dbReference type="SAM" id="Phobius"/>
    </source>
</evidence>
<dbReference type="KEGG" id="drg:H9K76_08355"/>
<gene>
    <name evidence="2" type="ORF">H9K76_08355</name>
</gene>
<dbReference type="RefSeq" id="WP_187599491.1">
    <property type="nucleotide sequence ID" value="NZ_CP060714.1"/>
</dbReference>
<dbReference type="AlphaFoldDB" id="A0A7G9RT80"/>
<dbReference type="EMBL" id="CP060714">
    <property type="protein sequence ID" value="QNN58805.1"/>
    <property type="molecule type" value="Genomic_DNA"/>
</dbReference>
<organism evidence="2 3">
    <name type="scientific">Diaphorobacter ruginosibacter</name>
    <dbReference type="NCBI Taxonomy" id="1715720"/>
    <lineage>
        <taxon>Bacteria</taxon>
        <taxon>Pseudomonadati</taxon>
        <taxon>Pseudomonadota</taxon>
        <taxon>Betaproteobacteria</taxon>
        <taxon>Burkholderiales</taxon>
        <taxon>Comamonadaceae</taxon>
        <taxon>Diaphorobacter</taxon>
    </lineage>
</organism>